<name>G9YVM5_FLAPL</name>
<gene>
    <name evidence="1" type="ORF">HMPREF0372_03590</name>
</gene>
<dbReference type="HOGENOM" id="CLU_3290023_0_0_9"/>
<protein>
    <submittedName>
        <fullName evidence="1">Uncharacterized protein</fullName>
    </submittedName>
</protein>
<dbReference type="EMBL" id="AGCK01000298">
    <property type="protein sequence ID" value="EHM40018.1"/>
    <property type="molecule type" value="Genomic_DNA"/>
</dbReference>
<sequence>MERDNYASLRYCKCRGSSKKLNTVILLALRFLLRQNVRTA</sequence>
<proteinExistence type="predicted"/>
<reference evidence="1 2" key="1">
    <citation type="submission" date="2011-08" db="EMBL/GenBank/DDBJ databases">
        <authorList>
            <person name="Weinstock G."/>
            <person name="Sodergren E."/>
            <person name="Clifton S."/>
            <person name="Fulton L."/>
            <person name="Fulton B."/>
            <person name="Courtney L."/>
            <person name="Fronick C."/>
            <person name="Harrison M."/>
            <person name="Strong C."/>
            <person name="Farmer C."/>
            <person name="Delahaunty K."/>
            <person name="Markovic C."/>
            <person name="Hall O."/>
            <person name="Minx P."/>
            <person name="Tomlinson C."/>
            <person name="Mitreva M."/>
            <person name="Hou S."/>
            <person name="Chen J."/>
            <person name="Wollam A."/>
            <person name="Pepin K.H."/>
            <person name="Johnson M."/>
            <person name="Bhonagiri V."/>
            <person name="Zhang X."/>
            <person name="Suruliraj S."/>
            <person name="Warren W."/>
            <person name="Chinwalla A."/>
            <person name="Mardis E.R."/>
            <person name="Wilson R.K."/>
        </authorList>
    </citation>
    <scope>NUCLEOTIDE SEQUENCE [LARGE SCALE GENOMIC DNA]</scope>
    <source>
        <strain evidence="1 2">ATCC 29863</strain>
    </source>
</reference>
<dbReference type="AlphaFoldDB" id="G9YVM5"/>
<organism evidence="1 2">
    <name type="scientific">Flavonifractor plautii ATCC 29863</name>
    <dbReference type="NCBI Taxonomy" id="411475"/>
    <lineage>
        <taxon>Bacteria</taxon>
        <taxon>Bacillati</taxon>
        <taxon>Bacillota</taxon>
        <taxon>Clostridia</taxon>
        <taxon>Eubacteriales</taxon>
        <taxon>Oscillospiraceae</taxon>
        <taxon>Flavonifractor</taxon>
    </lineage>
</organism>
<accession>G9YVM5</accession>
<evidence type="ECO:0000313" key="2">
    <source>
        <dbReference type="Proteomes" id="UP000004459"/>
    </source>
</evidence>
<dbReference type="Proteomes" id="UP000004459">
    <property type="component" value="Unassembled WGS sequence"/>
</dbReference>
<evidence type="ECO:0000313" key="1">
    <source>
        <dbReference type="EMBL" id="EHM40018.1"/>
    </source>
</evidence>
<comment type="caution">
    <text evidence="1">The sequence shown here is derived from an EMBL/GenBank/DDBJ whole genome shotgun (WGS) entry which is preliminary data.</text>
</comment>